<dbReference type="GO" id="GO:0003677">
    <property type="term" value="F:DNA binding"/>
    <property type="evidence" value="ECO:0007669"/>
    <property type="project" value="UniProtKB-KW"/>
</dbReference>
<evidence type="ECO:0000256" key="3">
    <source>
        <dbReference type="ARBA" id="ARBA00023125"/>
    </source>
</evidence>
<keyword evidence="2" id="KW-0805">Transcription regulation</keyword>
<evidence type="ECO:0000313" key="6">
    <source>
        <dbReference type="EMBL" id="MPV85276.1"/>
    </source>
</evidence>
<dbReference type="InParanoid" id="A0A6N7F0A2"/>
<name>A0A6N7F0A2_9GAMM</name>
<proteinExistence type="inferred from homology"/>
<evidence type="ECO:0000256" key="2">
    <source>
        <dbReference type="ARBA" id="ARBA00023015"/>
    </source>
</evidence>
<dbReference type="InterPro" id="IPR000847">
    <property type="entry name" value="LysR_HTH_N"/>
</dbReference>
<sequence length="334" mass="37244">MKSKQTAKLKSNSKTTSKTKAKAKLTAQAFCNLIKVQDLRMIIALDEHGTILNAANVMGLSQPAITKRLQDLERDLGVTLFHRMSRGVEPTPYGEIIIKHAHIIINQLRDAEGEVSDLAAGQGGRLTIGLTVAASTDLVSRSVIELLAQRKNVQINLVEDYNIRLIPSLKRGNLDLIVGRLPNKNQYEDIHIEHFYNETLQLVVRNEHPLAKRKNVSPADLLAWNWLMPPRDSIMYSQIERFFRKSELDLPSASIYSLTHVRSLKVIKSNDLIAAFPGESISDEARDNRITILDVDLSEEATNIGIITRQSGFASPAATLFMDIVRAESKKMGS</sequence>
<evidence type="ECO:0000259" key="5">
    <source>
        <dbReference type="PROSITE" id="PS50931"/>
    </source>
</evidence>
<dbReference type="PANTHER" id="PTHR30419">
    <property type="entry name" value="HTH-TYPE TRANSCRIPTIONAL REGULATOR YBHD"/>
    <property type="match status" value="1"/>
</dbReference>
<comment type="similarity">
    <text evidence="1">Belongs to the LysR transcriptional regulatory family.</text>
</comment>
<keyword evidence="3" id="KW-0238">DNA-binding</keyword>
<dbReference type="InterPro" id="IPR036388">
    <property type="entry name" value="WH-like_DNA-bd_sf"/>
</dbReference>
<dbReference type="PRINTS" id="PR00039">
    <property type="entry name" value="HTHLYSR"/>
</dbReference>
<reference evidence="6 7" key="1">
    <citation type="submission" date="2019-10" db="EMBL/GenBank/DDBJ databases">
        <title>Cardiobacteriales fam. a chemoheterotrophic member of the order Cardiobacteriales, and proposal of Cardiobacteriales fam. nov.</title>
        <authorList>
            <person name="Wang C."/>
        </authorList>
    </citation>
    <scope>NUCLEOTIDE SEQUENCE [LARGE SCALE GENOMIC DNA]</scope>
    <source>
        <strain evidence="6 7">ML27</strain>
    </source>
</reference>
<evidence type="ECO:0000256" key="1">
    <source>
        <dbReference type="ARBA" id="ARBA00009437"/>
    </source>
</evidence>
<dbReference type="InterPro" id="IPR036390">
    <property type="entry name" value="WH_DNA-bd_sf"/>
</dbReference>
<dbReference type="InterPro" id="IPR050950">
    <property type="entry name" value="HTH-type_LysR_regulators"/>
</dbReference>
<dbReference type="Proteomes" id="UP000471298">
    <property type="component" value="Unassembled WGS sequence"/>
</dbReference>
<dbReference type="AlphaFoldDB" id="A0A6N7F0A2"/>
<evidence type="ECO:0000256" key="4">
    <source>
        <dbReference type="ARBA" id="ARBA00023163"/>
    </source>
</evidence>
<dbReference type="EMBL" id="WHNW01000001">
    <property type="protein sequence ID" value="MPV85276.1"/>
    <property type="molecule type" value="Genomic_DNA"/>
</dbReference>
<gene>
    <name evidence="6" type="ORF">GCU85_00830</name>
</gene>
<dbReference type="RefSeq" id="WP_152808368.1">
    <property type="nucleotide sequence ID" value="NZ_WHNW01000001.1"/>
</dbReference>
<dbReference type="Pfam" id="PF03466">
    <property type="entry name" value="LysR_substrate"/>
    <property type="match status" value="1"/>
</dbReference>
<dbReference type="SUPFAM" id="SSF53850">
    <property type="entry name" value="Periplasmic binding protein-like II"/>
    <property type="match status" value="1"/>
</dbReference>
<dbReference type="FunCoup" id="A0A6N7F0A2">
    <property type="interactions" value="14"/>
</dbReference>
<keyword evidence="7" id="KW-1185">Reference proteome</keyword>
<feature type="domain" description="HTH lysR-type" evidence="5">
    <location>
        <begin position="34"/>
        <end position="91"/>
    </location>
</feature>
<protein>
    <submittedName>
        <fullName evidence="6">LysR family transcriptional regulator</fullName>
    </submittedName>
</protein>
<dbReference type="Gene3D" id="1.10.10.10">
    <property type="entry name" value="Winged helix-like DNA-binding domain superfamily/Winged helix DNA-binding domain"/>
    <property type="match status" value="1"/>
</dbReference>
<dbReference type="GO" id="GO:0005829">
    <property type="term" value="C:cytosol"/>
    <property type="evidence" value="ECO:0007669"/>
    <property type="project" value="TreeGrafter"/>
</dbReference>
<dbReference type="InterPro" id="IPR005119">
    <property type="entry name" value="LysR_subst-bd"/>
</dbReference>
<dbReference type="PANTHER" id="PTHR30419:SF8">
    <property type="entry name" value="NITROGEN ASSIMILATION TRANSCRIPTIONAL ACTIVATOR-RELATED"/>
    <property type="match status" value="1"/>
</dbReference>
<evidence type="ECO:0000313" key="7">
    <source>
        <dbReference type="Proteomes" id="UP000471298"/>
    </source>
</evidence>
<keyword evidence="4" id="KW-0804">Transcription</keyword>
<dbReference type="Gene3D" id="3.40.190.290">
    <property type="match status" value="1"/>
</dbReference>
<dbReference type="Pfam" id="PF00126">
    <property type="entry name" value="HTH_1"/>
    <property type="match status" value="1"/>
</dbReference>
<dbReference type="GO" id="GO:0003700">
    <property type="term" value="F:DNA-binding transcription factor activity"/>
    <property type="evidence" value="ECO:0007669"/>
    <property type="project" value="InterPro"/>
</dbReference>
<organism evidence="6 7">
    <name type="scientific">Ostreibacterium oceani</name>
    <dbReference type="NCBI Taxonomy" id="2654998"/>
    <lineage>
        <taxon>Bacteria</taxon>
        <taxon>Pseudomonadati</taxon>
        <taxon>Pseudomonadota</taxon>
        <taxon>Gammaproteobacteria</taxon>
        <taxon>Cardiobacteriales</taxon>
        <taxon>Ostreibacteriaceae</taxon>
        <taxon>Ostreibacterium</taxon>
    </lineage>
</organism>
<dbReference type="SUPFAM" id="SSF46785">
    <property type="entry name" value="Winged helix' DNA-binding domain"/>
    <property type="match status" value="1"/>
</dbReference>
<dbReference type="PROSITE" id="PS50931">
    <property type="entry name" value="HTH_LYSR"/>
    <property type="match status" value="1"/>
</dbReference>
<accession>A0A6N7F0A2</accession>
<comment type="caution">
    <text evidence="6">The sequence shown here is derived from an EMBL/GenBank/DDBJ whole genome shotgun (WGS) entry which is preliminary data.</text>
</comment>